<comment type="similarity">
    <text evidence="1">Belongs to the DadA oxidoreductase family.</text>
</comment>
<dbReference type="GO" id="GO:0005737">
    <property type="term" value="C:cytoplasm"/>
    <property type="evidence" value="ECO:0007669"/>
    <property type="project" value="TreeGrafter"/>
</dbReference>
<protein>
    <submittedName>
        <fullName evidence="4">FAD-dependent oxidoreductase</fullName>
    </submittedName>
</protein>
<dbReference type="InterPro" id="IPR036188">
    <property type="entry name" value="FAD/NAD-bd_sf"/>
</dbReference>
<reference evidence="4 5" key="1">
    <citation type="submission" date="2017-11" db="EMBL/GenBank/DDBJ databases">
        <title>Draft genome sequence of Rhizobiales bacterium SY3-13.</title>
        <authorList>
            <person name="Sun C."/>
        </authorList>
    </citation>
    <scope>NUCLEOTIDE SEQUENCE [LARGE SCALE GENOMIC DNA]</scope>
    <source>
        <strain evidence="4 5">SY3-13</strain>
    </source>
</reference>
<proteinExistence type="inferred from homology"/>
<gene>
    <name evidence="4" type="ORF">CVT23_08510</name>
</gene>
<dbReference type="OrthoDB" id="9787190at2"/>
<dbReference type="InterPro" id="IPR006076">
    <property type="entry name" value="FAD-dep_OxRdtase"/>
</dbReference>
<accession>A0A2M9G260</accession>
<dbReference type="PANTHER" id="PTHR13847:SF280">
    <property type="entry name" value="D-AMINO ACID DEHYDROGENASE"/>
    <property type="match status" value="1"/>
</dbReference>
<dbReference type="SUPFAM" id="SSF51905">
    <property type="entry name" value="FAD/NAD(P)-binding domain"/>
    <property type="match status" value="1"/>
</dbReference>
<dbReference type="RefSeq" id="WP_109793089.1">
    <property type="nucleotide sequence ID" value="NZ_PHIG01000031.1"/>
</dbReference>
<evidence type="ECO:0000256" key="1">
    <source>
        <dbReference type="ARBA" id="ARBA00009410"/>
    </source>
</evidence>
<dbReference type="Pfam" id="PF01266">
    <property type="entry name" value="DAO"/>
    <property type="match status" value="1"/>
</dbReference>
<feature type="domain" description="FAD dependent oxidoreductase" evidence="3">
    <location>
        <begin position="7"/>
        <end position="396"/>
    </location>
</feature>
<name>A0A2M9G260_9PROT</name>
<evidence type="ECO:0000313" key="5">
    <source>
        <dbReference type="Proteomes" id="UP000229498"/>
    </source>
</evidence>
<keyword evidence="5" id="KW-1185">Reference proteome</keyword>
<dbReference type="EMBL" id="PHIG01000031">
    <property type="protein sequence ID" value="PJK29812.1"/>
    <property type="molecule type" value="Genomic_DNA"/>
</dbReference>
<dbReference type="Gene3D" id="3.50.50.60">
    <property type="entry name" value="FAD/NAD(P)-binding domain"/>
    <property type="match status" value="1"/>
</dbReference>
<dbReference type="GO" id="GO:0055130">
    <property type="term" value="P:D-alanine catabolic process"/>
    <property type="evidence" value="ECO:0007669"/>
    <property type="project" value="TreeGrafter"/>
</dbReference>
<dbReference type="GO" id="GO:0008718">
    <property type="term" value="F:D-amino-acid dehydrogenase activity"/>
    <property type="evidence" value="ECO:0007669"/>
    <property type="project" value="TreeGrafter"/>
</dbReference>
<dbReference type="Proteomes" id="UP000229498">
    <property type="component" value="Unassembled WGS sequence"/>
</dbReference>
<comment type="caution">
    <text evidence="4">The sequence shown here is derived from an EMBL/GenBank/DDBJ whole genome shotgun (WGS) entry which is preliminary data.</text>
</comment>
<dbReference type="GO" id="GO:0005886">
    <property type="term" value="C:plasma membrane"/>
    <property type="evidence" value="ECO:0007669"/>
    <property type="project" value="TreeGrafter"/>
</dbReference>
<evidence type="ECO:0000313" key="4">
    <source>
        <dbReference type="EMBL" id="PJK29812.1"/>
    </source>
</evidence>
<dbReference type="AlphaFoldDB" id="A0A2M9G260"/>
<organism evidence="4 5">
    <name type="scientific">Minwuia thermotolerans</name>
    <dbReference type="NCBI Taxonomy" id="2056226"/>
    <lineage>
        <taxon>Bacteria</taxon>
        <taxon>Pseudomonadati</taxon>
        <taxon>Pseudomonadota</taxon>
        <taxon>Alphaproteobacteria</taxon>
        <taxon>Minwuiales</taxon>
        <taxon>Minwuiaceae</taxon>
        <taxon>Minwuia</taxon>
    </lineage>
</organism>
<keyword evidence="2" id="KW-0560">Oxidoreductase</keyword>
<evidence type="ECO:0000256" key="2">
    <source>
        <dbReference type="ARBA" id="ARBA00023002"/>
    </source>
</evidence>
<dbReference type="PANTHER" id="PTHR13847">
    <property type="entry name" value="SARCOSINE DEHYDROGENASE-RELATED"/>
    <property type="match status" value="1"/>
</dbReference>
<evidence type="ECO:0000259" key="3">
    <source>
        <dbReference type="Pfam" id="PF01266"/>
    </source>
</evidence>
<dbReference type="Gene3D" id="3.30.9.10">
    <property type="entry name" value="D-Amino Acid Oxidase, subunit A, domain 2"/>
    <property type="match status" value="1"/>
</dbReference>
<sequence length="427" mass="46376">MTNLPADAVVIGAGIAGAASAFYMASRGLNVVVCEKGRIAGEQSSRNWGFVRQQGRDPAEIPLMMEANRLWRGLERELNADLEWTAGGNMVVFRDEAERAMFGRWLDHAKAHGLDSRMVDRADIDRIATGTNFGEHGAIYTPSDGHAEPAKVTPALARAAEGRGATFLENCAVFRLIREGGRVAGVETEQGEIRAPVVVLTTGAWSSKMLSHLGLKLPQVWVTGSVGRTDPQPEFAKSAIWAGVGIRQRRDGTVNFARRSADHDLMVQSLLHGRSFRKLSRQHAGDFRIRFRKLLLDTAMGHFSDAALANELLRHRVLDPKPNMQVLEEALAELKQAIPALKAARIDRSWAGYIDMTPDLLPVIEAMDEPQGLVIATGFSGHGFGMGPIVGRLVSEIVADGRPSLDLAAFRFGRFADGTALEVGTAV</sequence>